<dbReference type="EMBL" id="JBHRVA010000003">
    <property type="protein sequence ID" value="MFC3303164.1"/>
    <property type="molecule type" value="Genomic_DNA"/>
</dbReference>
<evidence type="ECO:0000256" key="2">
    <source>
        <dbReference type="ARBA" id="ARBA00023143"/>
    </source>
</evidence>
<name>A0ABV7MCG7_9PROT</name>
<comment type="function">
    <text evidence="3">Flagellin is the subunit protein which polymerizes to form the filaments of bacterial flagella.</text>
</comment>
<keyword evidence="6" id="KW-0969">Cilium</keyword>
<dbReference type="RefSeq" id="WP_189575440.1">
    <property type="nucleotide sequence ID" value="NZ_BMXU01000002.1"/>
</dbReference>
<sequence>MASLLTNASAQTALRTLRTVQSNLQETQDRISTGLKVRSPKENPAFFLVAQTVKGDVAVLDGLKDNLTVGVNTAKTASAGLNGITEDINQIQSALTTAQTGTALNEVQFAIGQVVEQIEGQIDATSFNGVNLLAGTDTTTITTTITRDNGSFELSTFTLQGQNLDSIELAGVAQGAYTAAQAQTQFDSLYAAFNSGFADRLDVNGDGAVDLAGQTDSILTAEGGTEAANEFTFYGTQDDIDFLASVGITATNLGKIGSDTSQDVIQIADITAAPGAGAPLDYEASQAEYGTGTVTAGGIAFGSAQEILERAVFSDQNLRAFADDSGFRAVARQIEVADPATGNVQAGFVVADSLISRVNIASTVVGVFESTLDSRQNFLSDLTDSLELGVAALTEADLTEESSRLQSFQVQEQLATQALSIANQRPQTLLSLFR</sequence>
<evidence type="ECO:0000259" key="4">
    <source>
        <dbReference type="Pfam" id="PF00669"/>
    </source>
</evidence>
<feature type="domain" description="Flagellin N-terminal" evidence="4">
    <location>
        <begin position="6"/>
        <end position="138"/>
    </location>
</feature>
<dbReference type="Gene3D" id="1.20.1330.10">
    <property type="entry name" value="f41 fragment of flagellin, N-terminal domain"/>
    <property type="match status" value="1"/>
</dbReference>
<reference evidence="7" key="1">
    <citation type="journal article" date="2019" name="Int. J. Syst. Evol. Microbiol.">
        <title>The Global Catalogue of Microorganisms (GCM) 10K type strain sequencing project: providing services to taxonomists for standard genome sequencing and annotation.</title>
        <authorList>
            <consortium name="The Broad Institute Genomics Platform"/>
            <consortium name="The Broad Institute Genome Sequencing Center for Infectious Disease"/>
            <person name="Wu L."/>
            <person name="Ma J."/>
        </authorList>
    </citation>
    <scope>NUCLEOTIDE SEQUENCE [LARGE SCALE GENOMIC DNA]</scope>
    <source>
        <strain evidence="7">KCTC 22245</strain>
    </source>
</reference>
<feature type="domain" description="Flagellin C-terminal" evidence="5">
    <location>
        <begin position="351"/>
        <end position="433"/>
    </location>
</feature>
<dbReference type="Pfam" id="PF00669">
    <property type="entry name" value="Flagellin_N"/>
    <property type="match status" value="1"/>
</dbReference>
<comment type="subcellular location">
    <subcellularLocation>
        <location evidence="3">Secreted</location>
    </subcellularLocation>
    <subcellularLocation>
        <location evidence="3">Bacterial flagellum</location>
    </subcellularLocation>
</comment>
<proteinExistence type="inferred from homology"/>
<accession>A0ABV7MCG7</accession>
<dbReference type="InterPro" id="IPR001492">
    <property type="entry name" value="Flagellin"/>
</dbReference>
<dbReference type="SUPFAM" id="SSF64518">
    <property type="entry name" value="Phase 1 flagellin"/>
    <property type="match status" value="1"/>
</dbReference>
<keyword evidence="6" id="KW-0966">Cell projection</keyword>
<evidence type="ECO:0000256" key="1">
    <source>
        <dbReference type="ARBA" id="ARBA00005709"/>
    </source>
</evidence>
<dbReference type="InterPro" id="IPR046358">
    <property type="entry name" value="Flagellin_C"/>
</dbReference>
<organism evidence="6 7">
    <name type="scientific">Parvularcula lutaonensis</name>
    <dbReference type="NCBI Taxonomy" id="491923"/>
    <lineage>
        <taxon>Bacteria</taxon>
        <taxon>Pseudomonadati</taxon>
        <taxon>Pseudomonadota</taxon>
        <taxon>Alphaproteobacteria</taxon>
        <taxon>Parvularculales</taxon>
        <taxon>Parvularculaceae</taxon>
        <taxon>Parvularcula</taxon>
    </lineage>
</organism>
<evidence type="ECO:0000259" key="5">
    <source>
        <dbReference type="Pfam" id="PF00700"/>
    </source>
</evidence>
<dbReference type="PANTHER" id="PTHR42792:SF2">
    <property type="entry name" value="FLAGELLIN"/>
    <property type="match status" value="1"/>
</dbReference>
<keyword evidence="3" id="KW-0964">Secreted</keyword>
<keyword evidence="7" id="KW-1185">Reference proteome</keyword>
<protein>
    <recommendedName>
        <fullName evidence="3">Flagellin</fullName>
    </recommendedName>
</protein>
<evidence type="ECO:0000313" key="7">
    <source>
        <dbReference type="Proteomes" id="UP001595607"/>
    </source>
</evidence>
<comment type="caution">
    <text evidence="6">The sequence shown here is derived from an EMBL/GenBank/DDBJ whole genome shotgun (WGS) entry which is preliminary data.</text>
</comment>
<evidence type="ECO:0000313" key="6">
    <source>
        <dbReference type="EMBL" id="MFC3303164.1"/>
    </source>
</evidence>
<comment type="similarity">
    <text evidence="1 3">Belongs to the bacterial flagellin family.</text>
</comment>
<gene>
    <name evidence="6" type="ORF">ACFONP_10515</name>
</gene>
<dbReference type="InterPro" id="IPR001029">
    <property type="entry name" value="Flagellin_N"/>
</dbReference>
<keyword evidence="6" id="KW-0282">Flagellum</keyword>
<evidence type="ECO:0000256" key="3">
    <source>
        <dbReference type="RuleBase" id="RU362073"/>
    </source>
</evidence>
<dbReference type="Proteomes" id="UP001595607">
    <property type="component" value="Unassembled WGS sequence"/>
</dbReference>
<dbReference type="PANTHER" id="PTHR42792">
    <property type="entry name" value="FLAGELLIN"/>
    <property type="match status" value="1"/>
</dbReference>
<dbReference type="Pfam" id="PF00700">
    <property type="entry name" value="Flagellin_C"/>
    <property type="match status" value="1"/>
</dbReference>
<keyword evidence="2 3" id="KW-0975">Bacterial flagellum</keyword>